<evidence type="ECO:0000313" key="1">
    <source>
        <dbReference type="EMBL" id="KAI3742403.1"/>
    </source>
</evidence>
<sequence>MARRGNERRGGGRTGGRNGGRGRTPARQEYSEEGSVHTKPEVSMHGTGPTHVEEQQFTFEPEVRAALACEFTELIKGDEAVDAMMWTDLKTLVIKNFCPRNEIEKVEREFLGIKVRTYVKASAPTTYDSAVELRNVVFDDLALNVVSIEEPIKKLSFPAKQSTGKLFGAWDKQARVGETAVCGKCEVRHAGEYRLGTNLCYKCGNTRHYSRECMQGIKALIVVKAAT</sequence>
<dbReference type="EMBL" id="CM042037">
    <property type="protein sequence ID" value="KAI3742403.1"/>
    <property type="molecule type" value="Genomic_DNA"/>
</dbReference>
<organism evidence="1 2">
    <name type="scientific">Smallanthus sonchifolius</name>
    <dbReference type="NCBI Taxonomy" id="185202"/>
    <lineage>
        <taxon>Eukaryota</taxon>
        <taxon>Viridiplantae</taxon>
        <taxon>Streptophyta</taxon>
        <taxon>Embryophyta</taxon>
        <taxon>Tracheophyta</taxon>
        <taxon>Spermatophyta</taxon>
        <taxon>Magnoliopsida</taxon>
        <taxon>eudicotyledons</taxon>
        <taxon>Gunneridae</taxon>
        <taxon>Pentapetalae</taxon>
        <taxon>asterids</taxon>
        <taxon>campanulids</taxon>
        <taxon>Asterales</taxon>
        <taxon>Asteraceae</taxon>
        <taxon>Asteroideae</taxon>
        <taxon>Heliantheae alliance</taxon>
        <taxon>Millerieae</taxon>
        <taxon>Smallanthus</taxon>
    </lineage>
</organism>
<reference evidence="2" key="1">
    <citation type="journal article" date="2022" name="Mol. Ecol. Resour.">
        <title>The genomes of chicory, endive, great burdock and yacon provide insights into Asteraceae palaeo-polyploidization history and plant inulin production.</title>
        <authorList>
            <person name="Fan W."/>
            <person name="Wang S."/>
            <person name="Wang H."/>
            <person name="Wang A."/>
            <person name="Jiang F."/>
            <person name="Liu H."/>
            <person name="Zhao H."/>
            <person name="Xu D."/>
            <person name="Zhang Y."/>
        </authorList>
    </citation>
    <scope>NUCLEOTIDE SEQUENCE [LARGE SCALE GENOMIC DNA]</scope>
    <source>
        <strain evidence="2">cv. Yunnan</strain>
    </source>
</reference>
<keyword evidence="2" id="KW-1185">Reference proteome</keyword>
<name>A0ACB9D712_9ASTR</name>
<reference evidence="1 2" key="2">
    <citation type="journal article" date="2022" name="Mol. Ecol. Resour.">
        <title>The genomes of chicory, endive, great burdock and yacon provide insights into Asteraceae paleo-polyploidization history and plant inulin production.</title>
        <authorList>
            <person name="Fan W."/>
            <person name="Wang S."/>
            <person name="Wang H."/>
            <person name="Wang A."/>
            <person name="Jiang F."/>
            <person name="Liu H."/>
            <person name="Zhao H."/>
            <person name="Xu D."/>
            <person name="Zhang Y."/>
        </authorList>
    </citation>
    <scope>NUCLEOTIDE SEQUENCE [LARGE SCALE GENOMIC DNA]</scope>
    <source>
        <strain evidence="2">cv. Yunnan</strain>
        <tissue evidence="1">Leaves</tissue>
    </source>
</reference>
<accession>A0ACB9D712</accession>
<proteinExistence type="predicted"/>
<gene>
    <name evidence="1" type="ORF">L1987_60084</name>
</gene>
<comment type="caution">
    <text evidence="1">The sequence shown here is derived from an EMBL/GenBank/DDBJ whole genome shotgun (WGS) entry which is preliminary data.</text>
</comment>
<dbReference type="Proteomes" id="UP001056120">
    <property type="component" value="Linkage Group LG20"/>
</dbReference>
<evidence type="ECO:0000313" key="2">
    <source>
        <dbReference type="Proteomes" id="UP001056120"/>
    </source>
</evidence>
<protein>
    <submittedName>
        <fullName evidence="1">Uncharacterized protein</fullName>
    </submittedName>
</protein>